<dbReference type="Pfam" id="PF08443">
    <property type="entry name" value="RimK"/>
    <property type="match status" value="1"/>
</dbReference>
<keyword evidence="2" id="KW-0547">Nucleotide-binding</keyword>
<dbReference type="SUPFAM" id="SSF56059">
    <property type="entry name" value="Glutathione synthetase ATP-binding domain-like"/>
    <property type="match status" value="1"/>
</dbReference>
<dbReference type="NCBIfam" id="TIGR00768">
    <property type="entry name" value="rimK_fam"/>
    <property type="match status" value="1"/>
</dbReference>
<dbReference type="HOGENOM" id="CLU_054353_2_0_2"/>
<organism evidence="5 6">
    <name type="scientific">Thermogladius calderae (strain DSM 22663 / VKM B-2946 / 1633)</name>
    <dbReference type="NCBI Taxonomy" id="1184251"/>
    <lineage>
        <taxon>Archaea</taxon>
        <taxon>Thermoproteota</taxon>
        <taxon>Thermoprotei</taxon>
        <taxon>Desulfurococcales</taxon>
        <taxon>Desulfurococcaceae</taxon>
        <taxon>Thermogladius</taxon>
    </lineage>
</organism>
<dbReference type="InterPro" id="IPR013651">
    <property type="entry name" value="ATP-grasp_RimK-type"/>
</dbReference>
<dbReference type="GO" id="GO:0005524">
    <property type="term" value="F:ATP binding"/>
    <property type="evidence" value="ECO:0007669"/>
    <property type="project" value="UniProtKB-KW"/>
</dbReference>
<dbReference type="GO" id="GO:0005737">
    <property type="term" value="C:cytoplasm"/>
    <property type="evidence" value="ECO:0007669"/>
    <property type="project" value="TreeGrafter"/>
</dbReference>
<dbReference type="InterPro" id="IPR004666">
    <property type="entry name" value="Rp_bS6_RimK/Lys_biosynth_LsyX"/>
</dbReference>
<feature type="domain" description="ATP-grasp fold RimK-type" evidence="4">
    <location>
        <begin position="101"/>
        <end position="289"/>
    </location>
</feature>
<dbReference type="PANTHER" id="PTHR21621">
    <property type="entry name" value="RIBOSOMAL PROTEIN S6 MODIFICATION PROTEIN"/>
    <property type="match status" value="1"/>
</dbReference>
<dbReference type="AlphaFoldDB" id="I3TDR9"/>
<protein>
    <submittedName>
        <fullName evidence="5">Alpha-L-glutamate ligase, RimK family</fullName>
    </submittedName>
</protein>
<evidence type="ECO:0000256" key="2">
    <source>
        <dbReference type="ARBA" id="ARBA00022741"/>
    </source>
</evidence>
<dbReference type="STRING" id="1184251.TCELL_0482"/>
<evidence type="ECO:0000313" key="6">
    <source>
        <dbReference type="Proteomes" id="UP000005270"/>
    </source>
</evidence>
<gene>
    <name evidence="5" type="ordered locus">TCELL_0482</name>
</gene>
<reference evidence="5 6" key="1">
    <citation type="journal article" date="2012" name="J. Bacteriol.">
        <title>Complete genome sequence of the hyperthermophilic cellulolytic Crenarchaeon 'Thermogladius cellulolyticus' 1633.</title>
        <authorList>
            <person name="Mardanov A.V."/>
            <person name="Kochetkova T.V."/>
            <person name="Beletsky A.V."/>
            <person name="Bonch-Osmolovskaya E.A."/>
            <person name="Ravin N.V."/>
            <person name="Skryabin K.G."/>
        </authorList>
    </citation>
    <scope>NUCLEOTIDE SEQUENCE [LARGE SCALE GENOMIC DNA]</scope>
    <source>
        <strain evidence="6">DSM 22663 / VKM B-2946 / 1633</strain>
    </source>
</reference>
<keyword evidence="5" id="KW-0436">Ligase</keyword>
<proteinExistence type="predicted"/>
<dbReference type="KEGG" id="thg:TCELL_0482"/>
<dbReference type="PANTHER" id="PTHR21621:SF0">
    <property type="entry name" value="BETA-CITRYLGLUTAMATE SYNTHASE B-RELATED"/>
    <property type="match status" value="1"/>
</dbReference>
<evidence type="ECO:0000259" key="4">
    <source>
        <dbReference type="Pfam" id="PF08443"/>
    </source>
</evidence>
<evidence type="ECO:0000256" key="1">
    <source>
        <dbReference type="ARBA" id="ARBA00022723"/>
    </source>
</evidence>
<dbReference type="Proteomes" id="UP000005270">
    <property type="component" value="Chromosome"/>
</dbReference>
<dbReference type="RefSeq" id="WP_014737157.1">
    <property type="nucleotide sequence ID" value="NC_017954.1"/>
</dbReference>
<dbReference type="InParanoid" id="I3TDR9"/>
<dbReference type="GeneID" id="13012779"/>
<sequence>MKIGIIHYRSTLSESVVDLLRAASEENVEAEYVRVQGLDSYIVDGKISVKYHNRELDISGAVLRGVGVFMSLEVFMKRIGVLEALSKTVPVVNDPIASVTARDKWRSLLALASAGLPVPNTLVTENPFTAMRYVEQAKRAVLKPITGSLGLGSTLVDDPDVAFQLTKGLSSMGIPSYYQVFLEKPGFDFRLFVVGDRVVAGMKRVVEGKWKTNVAQGARGVKVDESEYPEAFKLAVEATKTLKLDYAGVDIALDRTTNKLFILEVNAFPQWHGLKQATGVDPSRDIIRLLKDKIKK</sequence>
<keyword evidence="3" id="KW-0067">ATP-binding</keyword>
<dbReference type="GO" id="GO:0016879">
    <property type="term" value="F:ligase activity, forming carbon-nitrogen bonds"/>
    <property type="evidence" value="ECO:0007669"/>
    <property type="project" value="TreeGrafter"/>
</dbReference>
<keyword evidence="1" id="KW-0479">Metal-binding</keyword>
<dbReference type="GO" id="GO:0046872">
    <property type="term" value="F:metal ion binding"/>
    <property type="evidence" value="ECO:0007669"/>
    <property type="project" value="UniProtKB-KW"/>
</dbReference>
<accession>I3TDR9</accession>
<evidence type="ECO:0000313" key="5">
    <source>
        <dbReference type="EMBL" id="AFK50907.1"/>
    </source>
</evidence>
<dbReference type="OrthoDB" id="33241at2157"/>
<keyword evidence="6" id="KW-1185">Reference proteome</keyword>
<evidence type="ECO:0000256" key="3">
    <source>
        <dbReference type="ARBA" id="ARBA00022840"/>
    </source>
</evidence>
<name>I3TDR9_THEC1</name>
<dbReference type="EMBL" id="CP003531">
    <property type="protein sequence ID" value="AFK50907.1"/>
    <property type="molecule type" value="Genomic_DNA"/>
</dbReference>
<dbReference type="Gene3D" id="3.40.50.20">
    <property type="match status" value="1"/>
</dbReference>
<dbReference type="FunCoup" id="I3TDR9">
    <property type="interactions" value="22"/>
</dbReference>
<dbReference type="Gene3D" id="3.30.470.20">
    <property type="entry name" value="ATP-grasp fold, B domain"/>
    <property type="match status" value="1"/>
</dbReference>
<dbReference type="eggNOG" id="arCOG01589">
    <property type="taxonomic scope" value="Archaea"/>
</dbReference>